<reference evidence="2" key="1">
    <citation type="journal article" date="2022" name="Int. J. Syst. Evol. Microbiol.">
        <title>Anaeromyxobacter oryzae sp. nov., Anaeromyxobacter diazotrophicus sp. nov. and Anaeromyxobacter paludicola sp. nov., isolated from paddy soils.</title>
        <authorList>
            <person name="Itoh H."/>
            <person name="Xu Z."/>
            <person name="Mise K."/>
            <person name="Masuda Y."/>
            <person name="Ushijima N."/>
            <person name="Hayakawa C."/>
            <person name="Shiratori Y."/>
            <person name="Senoo K."/>
        </authorList>
    </citation>
    <scope>NUCLEOTIDE SEQUENCE [LARGE SCALE GENOMIC DNA]</scope>
    <source>
        <strain evidence="2">Red630</strain>
    </source>
</reference>
<dbReference type="Pfam" id="PF11756">
    <property type="entry name" value="YgbA_NO"/>
    <property type="match status" value="1"/>
</dbReference>
<sequence>MRGGGRFATLRGRMKNSLASPRLSRELRTIEKMFELWCAAHHAPGAGGPCGACRELLDYAAARLGNCPYGDEKPACAKCPIHCYKPETREKVREVMRWAGPRMLTRHPWLAVRHLLDGRREAPERKKKG</sequence>
<keyword evidence="2" id="KW-1185">Reference proteome</keyword>
<evidence type="ECO:0008006" key="3">
    <source>
        <dbReference type="Google" id="ProtNLM"/>
    </source>
</evidence>
<name>A0ABM7XAW4_9BACT</name>
<proteinExistence type="predicted"/>
<evidence type="ECO:0000313" key="1">
    <source>
        <dbReference type="EMBL" id="BDG08995.1"/>
    </source>
</evidence>
<evidence type="ECO:0000313" key="2">
    <source>
        <dbReference type="Proteomes" id="UP001162734"/>
    </source>
</evidence>
<dbReference type="NCBIfam" id="NF007714">
    <property type="entry name" value="PRK10410.1-2"/>
    <property type="match status" value="1"/>
</dbReference>
<dbReference type="InterPro" id="IPR020483">
    <property type="entry name" value="Uncharacterised_YgbA"/>
</dbReference>
<dbReference type="EMBL" id="AP025592">
    <property type="protein sequence ID" value="BDG08995.1"/>
    <property type="molecule type" value="Genomic_DNA"/>
</dbReference>
<dbReference type="Proteomes" id="UP001162734">
    <property type="component" value="Chromosome"/>
</dbReference>
<protein>
    <recommendedName>
        <fullName evidence="3">Nitrous oxide-stimulated promoter</fullName>
    </recommendedName>
</protein>
<organism evidence="1 2">
    <name type="scientific">Anaeromyxobacter paludicola</name>
    <dbReference type="NCBI Taxonomy" id="2918171"/>
    <lineage>
        <taxon>Bacteria</taxon>
        <taxon>Pseudomonadati</taxon>
        <taxon>Myxococcota</taxon>
        <taxon>Myxococcia</taxon>
        <taxon>Myxococcales</taxon>
        <taxon>Cystobacterineae</taxon>
        <taxon>Anaeromyxobacteraceae</taxon>
        <taxon>Anaeromyxobacter</taxon>
    </lineage>
</organism>
<gene>
    <name evidence="1" type="ORF">AMPC_21080</name>
</gene>
<accession>A0ABM7XAW4</accession>